<protein>
    <submittedName>
        <fullName evidence="3">Uncharacterized protein</fullName>
    </submittedName>
</protein>
<keyword evidence="2" id="KW-0472">Membrane</keyword>
<dbReference type="Proteomes" id="UP000469452">
    <property type="component" value="Unassembled WGS sequence"/>
</dbReference>
<feature type="compositionally biased region" description="Polar residues" evidence="1">
    <location>
        <begin position="78"/>
        <end position="102"/>
    </location>
</feature>
<keyword evidence="2" id="KW-0812">Transmembrane</keyword>
<evidence type="ECO:0000313" key="3">
    <source>
        <dbReference type="EMBL" id="KAF0775788.1"/>
    </source>
</evidence>
<feature type="region of interest" description="Disordered" evidence="1">
    <location>
        <begin position="68"/>
        <end position="137"/>
    </location>
</feature>
<sequence>LTTFHNHRGSHHLDHSSYDYCADAINYPNHNNGTNYLNATALPYFVPPNHNCGDPNYYYYNHHRLPPITETPSPDEPFSSNVSTSTPSATSDVIPATTTVGNGTEAGASPSEPVVTAPVGQQQEATSATSTPSGHDVSVNATSEASNMSTSAIIMFSCIGMAGVVAMALVVVVYRKLSGARERKDDQRTGAANDGIVVLGQDGAVHTAFNSTRCLQVI</sequence>
<proteinExistence type="predicted"/>
<evidence type="ECO:0000256" key="1">
    <source>
        <dbReference type="SAM" id="MobiDB-lite"/>
    </source>
</evidence>
<feature type="transmembrane region" description="Helical" evidence="2">
    <location>
        <begin position="152"/>
        <end position="174"/>
    </location>
</feature>
<organism evidence="3 4">
    <name type="scientific">Aphanomyces astaci</name>
    <name type="common">Crayfish plague agent</name>
    <dbReference type="NCBI Taxonomy" id="112090"/>
    <lineage>
        <taxon>Eukaryota</taxon>
        <taxon>Sar</taxon>
        <taxon>Stramenopiles</taxon>
        <taxon>Oomycota</taxon>
        <taxon>Saprolegniomycetes</taxon>
        <taxon>Saprolegniales</taxon>
        <taxon>Verrucalvaceae</taxon>
        <taxon>Aphanomyces</taxon>
    </lineage>
</organism>
<dbReference type="AlphaFoldDB" id="A0A6A5AEK9"/>
<comment type="caution">
    <text evidence="3">The sequence shown here is derived from an EMBL/GenBank/DDBJ whole genome shotgun (WGS) entry which is preliminary data.</text>
</comment>
<feature type="non-terminal residue" evidence="3">
    <location>
        <position position="1"/>
    </location>
</feature>
<accession>A0A6A5AEK9</accession>
<gene>
    <name evidence="3" type="ORF">AaE_000512</name>
</gene>
<name>A0A6A5AEK9_APHAT</name>
<keyword evidence="2" id="KW-1133">Transmembrane helix</keyword>
<evidence type="ECO:0000313" key="4">
    <source>
        <dbReference type="Proteomes" id="UP000469452"/>
    </source>
</evidence>
<evidence type="ECO:0000256" key="2">
    <source>
        <dbReference type="SAM" id="Phobius"/>
    </source>
</evidence>
<dbReference type="EMBL" id="VJMI01000995">
    <property type="protein sequence ID" value="KAF0775788.1"/>
    <property type="molecule type" value="Genomic_DNA"/>
</dbReference>
<feature type="compositionally biased region" description="Polar residues" evidence="1">
    <location>
        <begin position="119"/>
        <end position="137"/>
    </location>
</feature>
<reference evidence="3 4" key="1">
    <citation type="submission" date="2019-06" db="EMBL/GenBank/DDBJ databases">
        <title>Genomics analysis of Aphanomyces spp. identifies a new class of oomycete effector associated with host adaptation.</title>
        <authorList>
            <person name="Gaulin E."/>
        </authorList>
    </citation>
    <scope>NUCLEOTIDE SEQUENCE [LARGE SCALE GENOMIC DNA]</scope>
    <source>
        <strain evidence="3 4">E</strain>
    </source>
</reference>